<organism evidence="2 3">
    <name type="scientific">Romanomermis culicivorax</name>
    <name type="common">Nematode worm</name>
    <dbReference type="NCBI Taxonomy" id="13658"/>
    <lineage>
        <taxon>Eukaryota</taxon>
        <taxon>Metazoa</taxon>
        <taxon>Ecdysozoa</taxon>
        <taxon>Nematoda</taxon>
        <taxon>Enoplea</taxon>
        <taxon>Dorylaimia</taxon>
        <taxon>Mermithida</taxon>
        <taxon>Mermithoidea</taxon>
        <taxon>Mermithidae</taxon>
        <taxon>Romanomermis</taxon>
    </lineage>
</organism>
<name>A0A915L6K8_ROMCU</name>
<keyword evidence="2" id="KW-1185">Reference proteome</keyword>
<dbReference type="PANTHER" id="PTHR36944:SF1">
    <property type="entry name" value="CPG4 DOMAIN-CONTAINING PROTEIN"/>
    <property type="match status" value="1"/>
</dbReference>
<protein>
    <submittedName>
        <fullName evidence="3">Uncharacterized protein</fullName>
    </submittedName>
</protein>
<dbReference type="AlphaFoldDB" id="A0A915L6K8"/>
<dbReference type="WBParaSite" id="nRc.2.0.1.t46153-RA">
    <property type="protein sequence ID" value="nRc.2.0.1.t46153-RA"/>
    <property type="gene ID" value="nRc.2.0.1.g46153"/>
</dbReference>
<reference evidence="3" key="1">
    <citation type="submission" date="2022-11" db="UniProtKB">
        <authorList>
            <consortium name="WormBaseParasite"/>
        </authorList>
    </citation>
    <scope>IDENTIFICATION</scope>
</reference>
<proteinExistence type="predicted"/>
<evidence type="ECO:0000256" key="1">
    <source>
        <dbReference type="SAM" id="SignalP"/>
    </source>
</evidence>
<dbReference type="PANTHER" id="PTHR36944">
    <property type="entry name" value="PROTEIN CBG02791-RELATED"/>
    <property type="match status" value="1"/>
</dbReference>
<dbReference type="Proteomes" id="UP000887565">
    <property type="component" value="Unplaced"/>
</dbReference>
<evidence type="ECO:0000313" key="3">
    <source>
        <dbReference type="WBParaSite" id="nRc.2.0.1.t46153-RA"/>
    </source>
</evidence>
<sequence length="278" mass="31482">MIILLLFLLAYWRPVISFARDFDFIDVDFQEFHHILSKRAITRKPDLDSDYANENVSPNSPDNVVLNNPVECVNSAFEKFRARLRKEVPEMSNISISLRLSSSALKSQQTLFETYNVSAFEKFCKVYPSLPARLKLCPYSPTLSMAQTVLKLFSFFCVDHLNDFKKYIPCYQKSNDALSKTCDSNCQPVGANNSSIGHQGKKNVTMDDLKVILKQDCDFVDCEIKCKSIALKAQCGDDSVKLVKQTVSIIFSILLDIAKNNNMSSVWNSKCQSLILNV</sequence>
<accession>A0A915L6K8</accession>
<keyword evidence="1" id="KW-0732">Signal</keyword>
<feature type="chain" id="PRO_5037747245" evidence="1">
    <location>
        <begin position="18"/>
        <end position="278"/>
    </location>
</feature>
<feature type="signal peptide" evidence="1">
    <location>
        <begin position="1"/>
        <end position="17"/>
    </location>
</feature>
<evidence type="ECO:0000313" key="2">
    <source>
        <dbReference type="Proteomes" id="UP000887565"/>
    </source>
</evidence>